<evidence type="ECO:0000256" key="1">
    <source>
        <dbReference type="ARBA" id="ARBA00022737"/>
    </source>
</evidence>
<keyword evidence="1" id="KW-0677">Repeat</keyword>
<dbReference type="AlphaFoldDB" id="A0AA35VJL4"/>
<evidence type="ECO:0000313" key="4">
    <source>
        <dbReference type="Proteomes" id="UP001177003"/>
    </source>
</evidence>
<feature type="domain" description="Disease resistance R13L4/SHOC-2-like LRR" evidence="2">
    <location>
        <begin position="18"/>
        <end position="108"/>
    </location>
</feature>
<name>A0AA35VJL4_LACSI</name>
<dbReference type="InterPro" id="IPR055414">
    <property type="entry name" value="LRR_R13L4/SHOC2-like"/>
</dbReference>
<dbReference type="Gene3D" id="3.80.10.10">
    <property type="entry name" value="Ribonuclease Inhibitor"/>
    <property type="match status" value="1"/>
</dbReference>
<sequence>MTGMLKAFNQSLNEICILGELKGLEVLKVRSTGIKVIPKEIGELTNLRLLDAGDCYYLFDVTLGVISKLTWLEELYIGTDEKNAMSCLGLTEISNLKSIRALHLSMNSDGCHIFPEGTYFEKLKEFFFSIFGRQKFFF</sequence>
<dbReference type="EMBL" id="OX465086">
    <property type="protein sequence ID" value="CAI9261088.1"/>
    <property type="molecule type" value="Genomic_DNA"/>
</dbReference>
<reference evidence="3" key="1">
    <citation type="submission" date="2023-04" db="EMBL/GenBank/DDBJ databases">
        <authorList>
            <person name="Vijverberg K."/>
            <person name="Xiong W."/>
            <person name="Schranz E."/>
        </authorList>
    </citation>
    <scope>NUCLEOTIDE SEQUENCE</scope>
</reference>
<dbReference type="Pfam" id="PF23598">
    <property type="entry name" value="LRR_14"/>
    <property type="match status" value="1"/>
</dbReference>
<keyword evidence="4" id="KW-1185">Reference proteome</keyword>
<proteinExistence type="predicted"/>
<accession>A0AA35VJL4</accession>
<evidence type="ECO:0000313" key="3">
    <source>
        <dbReference type="EMBL" id="CAI9261088.1"/>
    </source>
</evidence>
<gene>
    <name evidence="3" type="ORF">LSALG_LOCUS1891</name>
</gene>
<protein>
    <recommendedName>
        <fullName evidence="2">Disease resistance R13L4/SHOC-2-like LRR domain-containing protein</fullName>
    </recommendedName>
</protein>
<dbReference type="InterPro" id="IPR032675">
    <property type="entry name" value="LRR_dom_sf"/>
</dbReference>
<dbReference type="Proteomes" id="UP001177003">
    <property type="component" value="Chromosome 0"/>
</dbReference>
<organism evidence="3 4">
    <name type="scientific">Lactuca saligna</name>
    <name type="common">Willowleaf lettuce</name>
    <dbReference type="NCBI Taxonomy" id="75948"/>
    <lineage>
        <taxon>Eukaryota</taxon>
        <taxon>Viridiplantae</taxon>
        <taxon>Streptophyta</taxon>
        <taxon>Embryophyta</taxon>
        <taxon>Tracheophyta</taxon>
        <taxon>Spermatophyta</taxon>
        <taxon>Magnoliopsida</taxon>
        <taxon>eudicotyledons</taxon>
        <taxon>Gunneridae</taxon>
        <taxon>Pentapetalae</taxon>
        <taxon>asterids</taxon>
        <taxon>campanulids</taxon>
        <taxon>Asterales</taxon>
        <taxon>Asteraceae</taxon>
        <taxon>Cichorioideae</taxon>
        <taxon>Cichorieae</taxon>
        <taxon>Lactucinae</taxon>
        <taxon>Lactuca</taxon>
    </lineage>
</organism>
<evidence type="ECO:0000259" key="2">
    <source>
        <dbReference type="Pfam" id="PF23598"/>
    </source>
</evidence>
<dbReference type="SUPFAM" id="SSF52058">
    <property type="entry name" value="L domain-like"/>
    <property type="match status" value="1"/>
</dbReference>